<keyword evidence="6" id="KW-0687">Ribonucleoprotein</keyword>
<dbReference type="GO" id="GO:0016301">
    <property type="term" value="F:kinase activity"/>
    <property type="evidence" value="ECO:0007669"/>
    <property type="project" value="UniProtKB-KW"/>
</dbReference>
<dbReference type="Pfam" id="PF00288">
    <property type="entry name" value="GHMP_kinases_N"/>
    <property type="match status" value="1"/>
</dbReference>
<evidence type="ECO:0000313" key="6">
    <source>
        <dbReference type="EMBL" id="CAA7601913.1"/>
    </source>
</evidence>
<sequence length="302" mass="32510">MALTAWARCPGTCGEWVQGAQSGVPFLVDCPIDRYAEAVVEMGKDDGIWLVPREKEKVRKALLLMREERSFSGGGILRFRRELPTGKGMASSTADIVSACAAVAAASGETVSGRSLARWAFGIEPSDSVMFPGLTEINHIRGSYHRTLGAAVPAGFLALDWGGEVDTLRFNARADLYGHYRKYEFTIGKALALVREGIRGRDLEKMAAGSTLSAACNLEVNPKPWFGQFKAWVRSQGGLGLVTAHSGTLIAGVFPPDYALDGLLAEAKERFRPVFAETFRARDGGVEYAFAHCGQAVSSSEG</sequence>
<dbReference type="PANTHER" id="PTHR43527:SF1">
    <property type="entry name" value="L-THREONINE KINASE"/>
    <property type="match status" value="1"/>
</dbReference>
<accession>A0A8S0VXH6</accession>
<dbReference type="PANTHER" id="PTHR43527">
    <property type="entry name" value="4-DIPHOSPHOCYTIDYL-2-C-METHYL-D-ERYTHRITOL KINASE, CHLOROPLASTIC"/>
    <property type="match status" value="1"/>
</dbReference>
<dbReference type="InterPro" id="IPR020568">
    <property type="entry name" value="Ribosomal_Su5_D2-typ_SF"/>
</dbReference>
<name>A0A8S0VXH6_9FIRM</name>
<evidence type="ECO:0000313" key="7">
    <source>
        <dbReference type="EMBL" id="CEJ08243.1"/>
    </source>
</evidence>
<dbReference type="Proteomes" id="UP001071230">
    <property type="component" value="Unassembled WGS sequence"/>
</dbReference>
<keyword evidence="1" id="KW-0808">Transferase</keyword>
<keyword evidence="8" id="KW-1185">Reference proteome</keyword>
<dbReference type="Gene3D" id="3.30.230.10">
    <property type="match status" value="1"/>
</dbReference>
<evidence type="ECO:0000259" key="5">
    <source>
        <dbReference type="Pfam" id="PF00288"/>
    </source>
</evidence>
<dbReference type="GO" id="GO:0005524">
    <property type="term" value="F:ATP binding"/>
    <property type="evidence" value="ECO:0007669"/>
    <property type="project" value="UniProtKB-KW"/>
</dbReference>
<evidence type="ECO:0000256" key="2">
    <source>
        <dbReference type="ARBA" id="ARBA00022741"/>
    </source>
</evidence>
<dbReference type="InterPro" id="IPR006204">
    <property type="entry name" value="GHMP_kinase_N_dom"/>
</dbReference>
<dbReference type="KEGG" id="aacx:DEACI_2584"/>
<feature type="domain" description="GHMP kinase N-terminal" evidence="5">
    <location>
        <begin position="58"/>
        <end position="124"/>
    </location>
</feature>
<keyword evidence="3 7" id="KW-0418">Kinase</keyword>
<dbReference type="Proteomes" id="UP000836597">
    <property type="component" value="Chromosome"/>
</dbReference>
<evidence type="ECO:0000256" key="3">
    <source>
        <dbReference type="ARBA" id="ARBA00022777"/>
    </source>
</evidence>
<dbReference type="SUPFAM" id="SSF54211">
    <property type="entry name" value="Ribosomal protein S5 domain 2-like"/>
    <property type="match status" value="1"/>
</dbReference>
<keyword evidence="2" id="KW-0547">Nucleotide-binding</keyword>
<gene>
    <name evidence="6" type="ORF">DEACI_2584</name>
    <name evidence="7" type="ORF">DEACI_2718</name>
</gene>
<dbReference type="InterPro" id="IPR014721">
    <property type="entry name" value="Ribsml_uS5_D2-typ_fold_subgr"/>
</dbReference>
<protein>
    <submittedName>
        <fullName evidence="7">GHMP kinase N terminal domain protein</fullName>
    </submittedName>
    <submittedName>
        <fullName evidence="6">Ribosomal protein S5 domain 2-type fold</fullName>
    </submittedName>
</protein>
<dbReference type="RefSeq" id="WP_240985375.1">
    <property type="nucleotide sequence ID" value="NZ_CDGJ01000078.1"/>
</dbReference>
<dbReference type="GO" id="GO:0005840">
    <property type="term" value="C:ribosome"/>
    <property type="evidence" value="ECO:0007669"/>
    <property type="project" value="UniProtKB-KW"/>
</dbReference>
<dbReference type="EMBL" id="CDGJ01000078">
    <property type="protein sequence ID" value="CEJ08243.1"/>
    <property type="molecule type" value="Genomic_DNA"/>
</dbReference>
<dbReference type="AlphaFoldDB" id="A0A8S0VXH6"/>
<keyword evidence="6" id="KW-0689">Ribosomal protein</keyword>
<reference evidence="7" key="1">
    <citation type="submission" date="2014-11" db="EMBL/GenBank/DDBJ databases">
        <authorList>
            <person name="Hornung B.V."/>
        </authorList>
    </citation>
    <scope>NUCLEOTIDE SEQUENCE</scope>
    <source>
        <strain evidence="7">INE</strain>
    </source>
</reference>
<evidence type="ECO:0000256" key="4">
    <source>
        <dbReference type="ARBA" id="ARBA00022840"/>
    </source>
</evidence>
<keyword evidence="4" id="KW-0067">ATP-binding</keyword>
<evidence type="ECO:0000313" key="8">
    <source>
        <dbReference type="Proteomes" id="UP001071230"/>
    </source>
</evidence>
<evidence type="ECO:0000256" key="1">
    <source>
        <dbReference type="ARBA" id="ARBA00022679"/>
    </source>
</evidence>
<proteinExistence type="predicted"/>
<reference evidence="6" key="2">
    <citation type="submission" date="2020-01" db="EMBL/GenBank/DDBJ databases">
        <authorList>
            <person name="Hornung B."/>
        </authorList>
    </citation>
    <scope>NUCLEOTIDE SEQUENCE</scope>
    <source>
        <strain evidence="6">PacBioINE</strain>
    </source>
</reference>
<organism evidence="6">
    <name type="scientific">Acididesulfobacillus acetoxydans</name>
    <dbReference type="NCBI Taxonomy" id="1561005"/>
    <lineage>
        <taxon>Bacteria</taxon>
        <taxon>Bacillati</taxon>
        <taxon>Bacillota</taxon>
        <taxon>Clostridia</taxon>
        <taxon>Eubacteriales</taxon>
        <taxon>Peptococcaceae</taxon>
        <taxon>Acididesulfobacillus</taxon>
    </lineage>
</organism>
<dbReference type="EMBL" id="LR746496">
    <property type="protein sequence ID" value="CAA7601913.1"/>
    <property type="molecule type" value="Genomic_DNA"/>
</dbReference>